<evidence type="ECO:0000256" key="4">
    <source>
        <dbReference type="ARBA" id="ARBA00022729"/>
    </source>
</evidence>
<evidence type="ECO:0000256" key="7">
    <source>
        <dbReference type="RuleBase" id="RU364112"/>
    </source>
</evidence>
<name>A0ABU1VLN7_9GAMM</name>
<proteinExistence type="inferred from homology"/>
<comment type="function">
    <text evidence="7">Possible subunit of a heme lyase.</text>
</comment>
<dbReference type="Proteomes" id="UP001267878">
    <property type="component" value="Unassembled WGS sequence"/>
</dbReference>
<keyword evidence="7" id="KW-1133">Transmembrane helix</keyword>
<keyword evidence="7" id="KW-0812">Transmembrane</keyword>
<gene>
    <name evidence="9" type="ORF">J2X04_000741</name>
</gene>
<dbReference type="InterPro" id="IPR038297">
    <property type="entry name" value="CcmH/CycL/NrfF/Ccl2_sf"/>
</dbReference>
<evidence type="ECO:0000313" key="10">
    <source>
        <dbReference type="Proteomes" id="UP001267878"/>
    </source>
</evidence>
<keyword evidence="7" id="KW-0472">Membrane</keyword>
<feature type="signal peptide" evidence="7">
    <location>
        <begin position="1"/>
        <end position="29"/>
    </location>
</feature>
<evidence type="ECO:0000256" key="3">
    <source>
        <dbReference type="ARBA" id="ARBA00022723"/>
    </source>
</evidence>
<keyword evidence="3 7" id="KW-0479">Metal-binding</keyword>
<feature type="chain" id="PRO_5044967061" description="Cytochrome c-type biogenesis protein" evidence="7">
    <location>
        <begin position="30"/>
        <end position="155"/>
    </location>
</feature>
<dbReference type="Pfam" id="PF03918">
    <property type="entry name" value="CcmH"/>
    <property type="match status" value="1"/>
</dbReference>
<evidence type="ECO:0000259" key="8">
    <source>
        <dbReference type="Pfam" id="PF03918"/>
    </source>
</evidence>
<comment type="caution">
    <text evidence="9">The sequence shown here is derived from an EMBL/GenBank/DDBJ whole genome shotgun (WGS) entry which is preliminary data.</text>
</comment>
<evidence type="ECO:0000256" key="1">
    <source>
        <dbReference type="ARBA" id="ARBA00010342"/>
    </source>
</evidence>
<organism evidence="9 10">
    <name type="scientific">Agrilutibacter niabensis</name>
    <dbReference type="NCBI Taxonomy" id="380628"/>
    <lineage>
        <taxon>Bacteria</taxon>
        <taxon>Pseudomonadati</taxon>
        <taxon>Pseudomonadota</taxon>
        <taxon>Gammaproteobacteria</taxon>
        <taxon>Lysobacterales</taxon>
        <taxon>Lysobacteraceae</taxon>
        <taxon>Agrilutibacter</taxon>
    </lineage>
</organism>
<keyword evidence="2 7" id="KW-0349">Heme</keyword>
<keyword evidence="4 7" id="KW-0732">Signal</keyword>
<dbReference type="InterPro" id="IPR005616">
    <property type="entry name" value="CcmH/CycL/Ccl2/NrfF_N"/>
</dbReference>
<dbReference type="Gene3D" id="1.10.8.640">
    <property type="entry name" value="Cytochrome C biogenesis protein"/>
    <property type="match status" value="1"/>
</dbReference>
<protein>
    <recommendedName>
        <fullName evidence="7">Cytochrome c-type biogenesis protein</fullName>
    </recommendedName>
</protein>
<feature type="transmembrane region" description="Helical" evidence="7">
    <location>
        <begin position="117"/>
        <end position="138"/>
    </location>
</feature>
<comment type="similarity">
    <text evidence="1 7">Belongs to the CcmH/CycL/Ccl2/NrfF family.</text>
</comment>
<evidence type="ECO:0000256" key="5">
    <source>
        <dbReference type="ARBA" id="ARBA00022748"/>
    </source>
</evidence>
<feature type="domain" description="CcmH/CycL/Ccl2/NrfF N-terminal" evidence="8">
    <location>
        <begin position="25"/>
        <end position="152"/>
    </location>
</feature>
<dbReference type="InterPro" id="IPR051263">
    <property type="entry name" value="C-type_cytochrome_biogenesis"/>
</dbReference>
<evidence type="ECO:0000256" key="6">
    <source>
        <dbReference type="ARBA" id="ARBA00023004"/>
    </source>
</evidence>
<dbReference type="RefSeq" id="WP_430537923.1">
    <property type="nucleotide sequence ID" value="NZ_JAVDVW010000001.1"/>
</dbReference>
<dbReference type="EMBL" id="JAVDVW010000001">
    <property type="protein sequence ID" value="MDR7098394.1"/>
    <property type="molecule type" value="Genomic_DNA"/>
</dbReference>
<evidence type="ECO:0000256" key="2">
    <source>
        <dbReference type="ARBA" id="ARBA00022617"/>
    </source>
</evidence>
<keyword evidence="5" id="KW-0201">Cytochrome c-type biogenesis</keyword>
<dbReference type="CDD" id="cd16378">
    <property type="entry name" value="CcmH_N"/>
    <property type="match status" value="1"/>
</dbReference>
<keyword evidence="10" id="KW-1185">Reference proteome</keyword>
<dbReference type="PANTHER" id="PTHR47870:SF1">
    <property type="entry name" value="CYTOCHROME C-TYPE BIOGENESIS PROTEIN CCMH"/>
    <property type="match status" value="1"/>
</dbReference>
<sequence>MTPPGFQRARIALLAAASVLMLCASLAVAQPGKPEVPLAFTSSAEEARFHHLAAELRCVMCQNQSLADSNAQIARDLRREVLDLMRQGKSDREIKDFLVARYGEFVLYRPRVESKTWLLWFGPALVLLAGGFIVASVVRGRAGTATAVADDEQEW</sequence>
<keyword evidence="6 7" id="KW-0408">Iron</keyword>
<reference evidence="9 10" key="1">
    <citation type="submission" date="2023-07" db="EMBL/GenBank/DDBJ databases">
        <title>Sorghum-associated microbial communities from plants grown in Nebraska, USA.</title>
        <authorList>
            <person name="Schachtman D."/>
        </authorList>
    </citation>
    <scope>NUCLEOTIDE SEQUENCE [LARGE SCALE GENOMIC DNA]</scope>
    <source>
        <strain evidence="9 10">BE187</strain>
    </source>
</reference>
<accession>A0ABU1VLN7</accession>
<dbReference type="PANTHER" id="PTHR47870">
    <property type="entry name" value="CYTOCHROME C-TYPE BIOGENESIS PROTEIN CCMH"/>
    <property type="match status" value="1"/>
</dbReference>
<evidence type="ECO:0000313" key="9">
    <source>
        <dbReference type="EMBL" id="MDR7098394.1"/>
    </source>
</evidence>